<gene>
    <name evidence="1" type="ORF">GCM10010831_10270</name>
</gene>
<dbReference type="Pfam" id="PF04074">
    <property type="entry name" value="DUF386"/>
    <property type="match status" value="1"/>
</dbReference>
<sequence>MIKDKLVNIDKYKINDAFERFKKIMSESKNLDEIEAPFKAIPLEYETKSFDVSKFENHQKYIDIHYIISGSEQIGLARFDDIKPNMEYNEQNDYQLFDGALNETIELKEGEFLILFEHEPHVAGGKVNEFSSSVVKKIVYKIPVN</sequence>
<dbReference type="EMBL" id="BMGL01000005">
    <property type="protein sequence ID" value="GGE10741.1"/>
    <property type="molecule type" value="Genomic_DNA"/>
</dbReference>
<dbReference type="NCBIfam" id="TIGR00022">
    <property type="entry name" value="YhcH/YjgK/YiaL family protein"/>
    <property type="match status" value="1"/>
</dbReference>
<accession>A0A917E8V4</accession>
<dbReference type="PANTHER" id="PTHR34986:SF1">
    <property type="entry name" value="PROTEIN YIAL"/>
    <property type="match status" value="1"/>
</dbReference>
<evidence type="ECO:0008006" key="3">
    <source>
        <dbReference type="Google" id="ProtNLM"/>
    </source>
</evidence>
<name>A0A917E8V4_9FLAO</name>
<dbReference type="InterPro" id="IPR004375">
    <property type="entry name" value="NanQ/TabA/YiaL"/>
</dbReference>
<dbReference type="Proteomes" id="UP000599688">
    <property type="component" value="Unassembled WGS sequence"/>
</dbReference>
<dbReference type="RefSeq" id="WP_188405734.1">
    <property type="nucleotide sequence ID" value="NZ_BMGL01000005.1"/>
</dbReference>
<reference evidence="1 2" key="1">
    <citation type="journal article" date="2014" name="Int. J. Syst. Evol. Microbiol.">
        <title>Complete genome sequence of Corynebacterium casei LMG S-19264T (=DSM 44701T), isolated from a smear-ripened cheese.</title>
        <authorList>
            <consortium name="US DOE Joint Genome Institute (JGI-PGF)"/>
            <person name="Walter F."/>
            <person name="Albersmeier A."/>
            <person name="Kalinowski J."/>
            <person name="Ruckert C."/>
        </authorList>
    </citation>
    <scope>NUCLEOTIDE SEQUENCE [LARGE SCALE GENOMIC DNA]</scope>
    <source>
        <strain evidence="1 2">CGMCC 1.12925</strain>
    </source>
</reference>
<organism evidence="1 2">
    <name type="scientific">Psychroflexus salis</name>
    <dbReference type="NCBI Taxonomy" id="1526574"/>
    <lineage>
        <taxon>Bacteria</taxon>
        <taxon>Pseudomonadati</taxon>
        <taxon>Bacteroidota</taxon>
        <taxon>Flavobacteriia</taxon>
        <taxon>Flavobacteriales</taxon>
        <taxon>Flavobacteriaceae</taxon>
        <taxon>Psychroflexus</taxon>
    </lineage>
</organism>
<keyword evidence="2" id="KW-1185">Reference proteome</keyword>
<dbReference type="AlphaFoldDB" id="A0A917E8V4"/>
<comment type="caution">
    <text evidence="1">The sequence shown here is derived from an EMBL/GenBank/DDBJ whole genome shotgun (WGS) entry which is preliminary data.</text>
</comment>
<dbReference type="SUPFAM" id="SSF51197">
    <property type="entry name" value="Clavaminate synthase-like"/>
    <property type="match status" value="1"/>
</dbReference>
<evidence type="ECO:0000313" key="1">
    <source>
        <dbReference type="EMBL" id="GGE10741.1"/>
    </source>
</evidence>
<dbReference type="GO" id="GO:0005829">
    <property type="term" value="C:cytosol"/>
    <property type="evidence" value="ECO:0007669"/>
    <property type="project" value="TreeGrafter"/>
</dbReference>
<dbReference type="Gene3D" id="2.60.120.370">
    <property type="entry name" value="YhcH/YjgK/YiaL"/>
    <property type="match status" value="1"/>
</dbReference>
<dbReference type="PANTHER" id="PTHR34986">
    <property type="entry name" value="EVOLVED BETA-GALACTOSIDASE SUBUNIT BETA"/>
    <property type="match status" value="1"/>
</dbReference>
<protein>
    <recommendedName>
        <fullName evidence="3">YhcH/YjgK/YiaL family protein</fullName>
    </recommendedName>
</protein>
<proteinExistence type="predicted"/>
<dbReference type="InterPro" id="IPR037012">
    <property type="entry name" value="NanQ/TabA/YiaL_sf"/>
</dbReference>
<evidence type="ECO:0000313" key="2">
    <source>
        <dbReference type="Proteomes" id="UP000599688"/>
    </source>
</evidence>